<dbReference type="InterPro" id="IPR020084">
    <property type="entry name" value="NUDIX_hydrolase_CS"/>
</dbReference>
<feature type="domain" description="Nudix hydrolase" evidence="3">
    <location>
        <begin position="5"/>
        <end position="154"/>
    </location>
</feature>
<evidence type="ECO:0000313" key="4">
    <source>
        <dbReference type="EMBL" id="PEH89810.1"/>
    </source>
</evidence>
<dbReference type="GO" id="GO:0016787">
    <property type="term" value="F:hydrolase activity"/>
    <property type="evidence" value="ECO:0007669"/>
    <property type="project" value="UniProtKB-KW"/>
</dbReference>
<accession>A0A2A7UWZ0</accession>
<dbReference type="PROSITE" id="PS51462">
    <property type="entry name" value="NUDIX"/>
    <property type="match status" value="1"/>
</dbReference>
<dbReference type="SUPFAM" id="SSF55811">
    <property type="entry name" value="Nudix"/>
    <property type="match status" value="1"/>
</dbReference>
<dbReference type="OrthoDB" id="7376250at2"/>
<evidence type="ECO:0000313" key="5">
    <source>
        <dbReference type="Proteomes" id="UP000220246"/>
    </source>
</evidence>
<evidence type="ECO:0000256" key="2">
    <source>
        <dbReference type="ARBA" id="ARBA00022801"/>
    </source>
</evidence>
<keyword evidence="5" id="KW-1185">Reference proteome</keyword>
<proteinExistence type="predicted"/>
<dbReference type="STRING" id="1219032.GCA_001515545_00450"/>
<gene>
    <name evidence="4" type="ORF">CRM82_15430</name>
</gene>
<reference evidence="5" key="1">
    <citation type="submission" date="2017-09" db="EMBL/GenBank/DDBJ databases">
        <title>FDA dAtabase for Regulatory Grade micrObial Sequences (FDA-ARGOS): Supporting development and validation of Infectious Disease Dx tests.</title>
        <authorList>
            <person name="Minogue T."/>
            <person name="Wolcott M."/>
            <person name="Wasieloski L."/>
            <person name="Aguilar W."/>
            <person name="Moore D."/>
            <person name="Tallon L."/>
            <person name="Sadzewicz L."/>
            <person name="Ott S."/>
            <person name="Zhao X."/>
            <person name="Nagaraj S."/>
            <person name="Vavikolanu K."/>
            <person name="Aluvathingal J."/>
            <person name="Nadendla S."/>
            <person name="Sichtig H."/>
        </authorList>
    </citation>
    <scope>NUCLEOTIDE SEQUENCE [LARGE SCALE GENOMIC DNA]</scope>
    <source>
        <strain evidence="5">FDAARGOS_394</strain>
    </source>
</reference>
<dbReference type="Pfam" id="PF00293">
    <property type="entry name" value="NUDIX"/>
    <property type="match status" value="1"/>
</dbReference>
<dbReference type="EMBL" id="PDEA01000001">
    <property type="protein sequence ID" value="PEH89810.1"/>
    <property type="molecule type" value="Genomic_DNA"/>
</dbReference>
<comment type="cofactor">
    <cofactor evidence="1">
        <name>Mg(2+)</name>
        <dbReference type="ChEBI" id="CHEBI:18420"/>
    </cofactor>
</comment>
<dbReference type="Proteomes" id="UP000220246">
    <property type="component" value="Unassembled WGS sequence"/>
</dbReference>
<dbReference type="InterPro" id="IPR015797">
    <property type="entry name" value="NUDIX_hydrolase-like_dom_sf"/>
</dbReference>
<dbReference type="GeneID" id="80802014"/>
<protein>
    <submittedName>
        <fullName evidence="4">NUDIX domain-containing protein</fullName>
    </submittedName>
</protein>
<comment type="caution">
    <text evidence="4">The sequence shown here is derived from an EMBL/GenBank/DDBJ whole genome shotgun (WGS) entry which is preliminary data.</text>
</comment>
<dbReference type="AlphaFoldDB" id="A0A2A7UWZ0"/>
<organism evidence="4 5">
    <name type="scientific">Comamonas terrigena</name>
    <dbReference type="NCBI Taxonomy" id="32013"/>
    <lineage>
        <taxon>Bacteria</taxon>
        <taxon>Pseudomonadati</taxon>
        <taxon>Pseudomonadota</taxon>
        <taxon>Betaproteobacteria</taxon>
        <taxon>Burkholderiales</taxon>
        <taxon>Comamonadaceae</taxon>
        <taxon>Comamonas</taxon>
    </lineage>
</organism>
<dbReference type="RefSeq" id="WP_066533028.1">
    <property type="nucleotide sequence ID" value="NZ_PDEA01000001.1"/>
</dbReference>
<name>A0A2A7UWZ0_COMTR</name>
<dbReference type="CDD" id="cd04688">
    <property type="entry name" value="NUDIX_Hydrolase"/>
    <property type="match status" value="1"/>
</dbReference>
<keyword evidence="2" id="KW-0378">Hydrolase</keyword>
<evidence type="ECO:0000256" key="1">
    <source>
        <dbReference type="ARBA" id="ARBA00001946"/>
    </source>
</evidence>
<dbReference type="PROSITE" id="PS00893">
    <property type="entry name" value="NUDIX_BOX"/>
    <property type="match status" value="1"/>
</dbReference>
<sequence length="155" mass="17086">MEVTPWRPPQHVKVKALGLHWRDGKLLAAEVFDDQGHLVGVRPLGGGVEFGERWQAALVREFKEELGVDVQLTGAPLVMENIYTHHGATGHEVLFIGEVQFSTDCFAHLTRIEFHEDNGTPCTARWFALSELDLPGGPALFPAGLKHTLLQAADT</sequence>
<dbReference type="InterPro" id="IPR000086">
    <property type="entry name" value="NUDIX_hydrolase_dom"/>
</dbReference>
<evidence type="ECO:0000259" key="3">
    <source>
        <dbReference type="PROSITE" id="PS51462"/>
    </source>
</evidence>
<dbReference type="Gene3D" id="3.90.79.10">
    <property type="entry name" value="Nucleoside Triphosphate Pyrophosphohydrolase"/>
    <property type="match status" value="1"/>
</dbReference>